<organism evidence="1 2">
    <name type="scientific">Chungangia koreensis</name>
    <dbReference type="NCBI Taxonomy" id="752657"/>
    <lineage>
        <taxon>Bacteria</taxon>
        <taxon>Bacillati</taxon>
        <taxon>Bacillota</taxon>
        <taxon>Bacilli</taxon>
        <taxon>Lactobacillales</taxon>
        <taxon>Chungangia</taxon>
    </lineage>
</organism>
<evidence type="ECO:0008006" key="3">
    <source>
        <dbReference type="Google" id="ProtNLM"/>
    </source>
</evidence>
<comment type="caution">
    <text evidence="1">The sequence shown here is derived from an EMBL/GenBank/DDBJ whole genome shotgun (WGS) entry which is preliminary data.</text>
</comment>
<dbReference type="EMBL" id="JBHSEC010000005">
    <property type="protein sequence ID" value="MFC4409748.1"/>
    <property type="molecule type" value="Genomic_DNA"/>
</dbReference>
<dbReference type="Proteomes" id="UP001595817">
    <property type="component" value="Unassembled WGS sequence"/>
</dbReference>
<sequence length="104" mass="11262">MKLSDFLAGVFTGIIAGITISEAVRRMDRNVSAESVLNSVKAAFKEEGPIDGSWISMKTEPHELGLIRTEVYKGGISRIRNGEAESFEFAADAKTGSILELSKI</sequence>
<accession>A0ABV8X1E3</accession>
<evidence type="ECO:0000313" key="1">
    <source>
        <dbReference type="EMBL" id="MFC4409748.1"/>
    </source>
</evidence>
<proteinExistence type="predicted"/>
<reference evidence="2" key="1">
    <citation type="journal article" date="2019" name="Int. J. Syst. Evol. Microbiol.">
        <title>The Global Catalogue of Microorganisms (GCM) 10K type strain sequencing project: providing services to taxonomists for standard genome sequencing and annotation.</title>
        <authorList>
            <consortium name="The Broad Institute Genomics Platform"/>
            <consortium name="The Broad Institute Genome Sequencing Center for Infectious Disease"/>
            <person name="Wu L."/>
            <person name="Ma J."/>
        </authorList>
    </citation>
    <scope>NUCLEOTIDE SEQUENCE [LARGE SCALE GENOMIC DNA]</scope>
    <source>
        <strain evidence="2">CCUG 59778</strain>
    </source>
</reference>
<gene>
    <name evidence="1" type="ORF">ACFOZY_04775</name>
</gene>
<keyword evidence="2" id="KW-1185">Reference proteome</keyword>
<dbReference type="RefSeq" id="WP_378152839.1">
    <property type="nucleotide sequence ID" value="NZ_JBHSEC010000005.1"/>
</dbReference>
<name>A0ABV8X1E3_9LACT</name>
<protein>
    <recommendedName>
        <fullName evidence="3">Small secreted protein</fullName>
    </recommendedName>
</protein>
<evidence type="ECO:0000313" key="2">
    <source>
        <dbReference type="Proteomes" id="UP001595817"/>
    </source>
</evidence>